<dbReference type="Pfam" id="PF05860">
    <property type="entry name" value="TPS"/>
    <property type="match status" value="1"/>
</dbReference>
<dbReference type="InterPro" id="IPR041286">
    <property type="entry name" value="MBG_2"/>
</dbReference>
<accession>A0ABP3CUH3</accession>
<dbReference type="InterPro" id="IPR008638">
    <property type="entry name" value="FhaB/CdiA-like_TPS"/>
</dbReference>
<reference evidence="4" key="1">
    <citation type="journal article" date="2019" name="Int. J. Syst. Evol. Microbiol.">
        <title>The Global Catalogue of Microorganisms (GCM) 10K type strain sequencing project: providing services to taxonomists for standard genome sequencing and annotation.</title>
        <authorList>
            <consortium name="The Broad Institute Genomics Platform"/>
            <consortium name="The Broad Institute Genome Sequencing Center for Infectious Disease"/>
            <person name="Wu L."/>
            <person name="Ma J."/>
        </authorList>
    </citation>
    <scope>NUCLEOTIDE SEQUENCE [LARGE SCALE GENOMIC DNA]</scope>
    <source>
        <strain evidence="4">JCM 8542</strain>
    </source>
</reference>
<feature type="domain" description="Filamentous haemagglutinin FhaB/tRNA nuclease CdiA-like TPS" evidence="2">
    <location>
        <begin position="31"/>
        <end position="146"/>
    </location>
</feature>
<dbReference type="Proteomes" id="UP001500399">
    <property type="component" value="Unassembled WGS sequence"/>
</dbReference>
<name>A0ABP3CUH3_9FIRM</name>
<evidence type="ECO:0000256" key="1">
    <source>
        <dbReference type="SAM" id="SignalP"/>
    </source>
</evidence>
<dbReference type="RefSeq" id="WP_304986412.1">
    <property type="nucleotide sequence ID" value="NZ_BAAACR010000013.1"/>
</dbReference>
<keyword evidence="1" id="KW-0732">Signal</keyword>
<comment type="caution">
    <text evidence="3">The sequence shown here is derived from an EMBL/GenBank/DDBJ whole genome shotgun (WGS) entry which is preliminary data.</text>
</comment>
<gene>
    <name evidence="3" type="ORF">GCM10008919_18550</name>
</gene>
<dbReference type="InterPro" id="IPR041248">
    <property type="entry name" value="YDG"/>
</dbReference>
<evidence type="ECO:0000313" key="3">
    <source>
        <dbReference type="EMBL" id="GAA0215615.1"/>
    </source>
</evidence>
<feature type="chain" id="PRO_5046454244" description="Filamentous haemagglutinin FhaB/tRNA nuclease CdiA-like TPS domain-containing protein" evidence="1">
    <location>
        <begin position="28"/>
        <end position="1527"/>
    </location>
</feature>
<dbReference type="SMART" id="SM00912">
    <property type="entry name" value="Haemagg_act"/>
    <property type="match status" value="1"/>
</dbReference>
<proteinExistence type="predicted"/>
<evidence type="ECO:0000259" key="2">
    <source>
        <dbReference type="SMART" id="SM00912"/>
    </source>
</evidence>
<feature type="signal peptide" evidence="1">
    <location>
        <begin position="1"/>
        <end position="27"/>
    </location>
</feature>
<dbReference type="InterPro" id="IPR011050">
    <property type="entry name" value="Pectin_lyase_fold/virulence"/>
</dbReference>
<organism evidence="3 4">
    <name type="scientific">Selenomonas dianae</name>
    <dbReference type="NCBI Taxonomy" id="135079"/>
    <lineage>
        <taxon>Bacteria</taxon>
        <taxon>Bacillati</taxon>
        <taxon>Bacillota</taxon>
        <taxon>Negativicutes</taxon>
        <taxon>Selenomonadales</taxon>
        <taxon>Selenomonadaceae</taxon>
        <taxon>Selenomonas</taxon>
    </lineage>
</organism>
<dbReference type="InterPro" id="IPR012334">
    <property type="entry name" value="Pectin_lyas_fold"/>
</dbReference>
<dbReference type="NCBIfam" id="TIGR01901">
    <property type="entry name" value="adhes_NPXG"/>
    <property type="match status" value="1"/>
</dbReference>
<dbReference type="EMBL" id="BAAACR010000013">
    <property type="protein sequence ID" value="GAA0215615.1"/>
    <property type="molecule type" value="Genomic_DNA"/>
</dbReference>
<evidence type="ECO:0000313" key="4">
    <source>
        <dbReference type="Proteomes" id="UP001500399"/>
    </source>
</evidence>
<dbReference type="Pfam" id="PF18676">
    <property type="entry name" value="MBG_2"/>
    <property type="match status" value="1"/>
</dbReference>
<protein>
    <recommendedName>
        <fullName evidence="2">Filamentous haemagglutinin FhaB/tRNA nuclease CdiA-like TPS domain-containing protein</fullName>
    </recommendedName>
</protein>
<dbReference type="Gene3D" id="2.160.20.110">
    <property type="match status" value="1"/>
</dbReference>
<sequence>MKTTSNAHLRRTILCALVAGVIAAPFAAPHAYALPIEGANEATNKTEANISTNGTVMDIAGNTDHNILRWEDFSIEQNEKVRFDRGAQTRDYLNLVTGEGASNIYGTIEGGRNVYLVNPHGILFAKGSQVNTGALYLSTANPADIATATNTFKANGTSPLSATAQMGDVLNLGTVKTAKLYIEGKNVKVINTDDVKNMAGTAALTGSAVTIRSEETPHIGYDVGNKITRNFKVNGTDTPHEVSNYASTNAAHHAASAKSRGWVVTNLSGTAHTDYDYMRVHDVYDLQNMNAKVDGRYMLANDIAANETKDWERGFQPIGSSDNSIGTFKGRFDGVGHTITGLTIKSPTDSFGEYSRGMFAEIESAHIENVSLKGASVSGAASVGGIVGSARWSTIRNVSFSGKVHGDDTAVGGIVGELDQYTLENAYHEGTVEGNKAVGGIVGYMIGNSTVQNVRNAGKVLGNEMLGGIAGSVEANSRVQNAVQTGDVEQRAGQTDSQVGGVVGLLSGATVSHAVWKEGSVTDGNDALIRKDVGKKQGNFTVTDVKEHSLDDMKKAATYAEWGSDVATEGGKRTPWRIYDGKTMPLLTAFLRTKHLANRESVYDGTAPTIAGLAPGISWTAGKDAGTYHAYSEQYDITGGAYTIKPKELTLDFKSGTRFDKTYDGSDTVTQWLTKWRHYRLTGFVSSEDEDNIELAGGVTGKYADKNAGKDKEVTFQNLALTGTGAGNYTVKEARGVGTIYPKELDLTLTSSARFDKTYDGNANVTQSLAKGTHYTLDGFVGTEGTGIALAPSTGTYSDKNAAADKTVTFNGLTLTGAGAGNYTLNKTTLTGIGTIMRRALTLGAVAGQTKTYDGNTLADASKFHAGLNNVVSGDNVTATATGAAYNDKNVAGASRIDYTGVGLAGSDAGNYTLAATTAQGAGTISRRTLTVGTVAAQSKTYDGNISADTSKFHATLGNLVAGEENLVTATAAGATYNDKNVAGANKVTYTGVQLTGTGAGNYSIANTAQGAGTITRRALTVDTVAAQTKTYDGTTAADAAQFHATLGNVVAGEESSIAATAMGAAYNDKNVAAATTVNYTGLALRGTGAGNYSIASTAQGAGTITPRALTLGEVTAQTKTYDGTRAADASKFRAALGNTIAGDNVTAAATGATYNDKNVAAANRIDYTGVALAGADAGNYSLAATTAQGTGTIAKRTLTVGAVTAQTKTYDGTTAADAAAFRATLGNVVAGEENLVAATAAGAAYNDKNVAKASKVNYTGVALTGAGAGNYSIANTAQGAGTITRRALTLGAVAAQSKTYDGTTAADASKFHAALNNVVAGEENLVTATATGAAYNSKDVATANAVGYTGVALTGAAADNYSLAATAAQGAGNITHRDLTLTADAQSLVQGEPLPAFTGRADGFADGEDERVFGSDGIAFGSTITNTDTLGTYDITGRIGSVSDGVLGNYRIRQAAGNATACTVNAMPTANGILAALVQDATPRFDMGVGDTVYLYGSPRPVSAAALGIYRFHMASDFSIEGLRLD</sequence>
<keyword evidence="4" id="KW-1185">Reference proteome</keyword>
<dbReference type="Gene3D" id="2.160.20.10">
    <property type="entry name" value="Single-stranded right-handed beta-helix, Pectin lyase-like"/>
    <property type="match status" value="1"/>
</dbReference>
<dbReference type="Pfam" id="PF18657">
    <property type="entry name" value="YDG"/>
    <property type="match status" value="8"/>
</dbReference>
<dbReference type="SUPFAM" id="SSF51126">
    <property type="entry name" value="Pectin lyase-like"/>
    <property type="match status" value="1"/>
</dbReference>